<evidence type="ECO:0000256" key="1">
    <source>
        <dbReference type="SAM" id="MobiDB-lite"/>
    </source>
</evidence>
<dbReference type="EMBL" id="JBAMIC010000011">
    <property type="protein sequence ID" value="KAK7101226.1"/>
    <property type="molecule type" value="Genomic_DNA"/>
</dbReference>
<evidence type="ECO:0000313" key="3">
    <source>
        <dbReference type="Proteomes" id="UP001374579"/>
    </source>
</evidence>
<gene>
    <name evidence="2" type="ORF">V1264_024046</name>
</gene>
<feature type="region of interest" description="Disordered" evidence="1">
    <location>
        <begin position="1"/>
        <end position="92"/>
    </location>
</feature>
<keyword evidence="3" id="KW-1185">Reference proteome</keyword>
<name>A0AAN9B9U1_9CAEN</name>
<evidence type="ECO:0000313" key="2">
    <source>
        <dbReference type="EMBL" id="KAK7101226.1"/>
    </source>
</evidence>
<protein>
    <submittedName>
        <fullName evidence="2">Uncharacterized protein</fullName>
    </submittedName>
</protein>
<dbReference type="AlphaFoldDB" id="A0AAN9B9U1"/>
<feature type="compositionally biased region" description="Basic and acidic residues" evidence="1">
    <location>
        <begin position="15"/>
        <end position="26"/>
    </location>
</feature>
<reference evidence="2 3" key="1">
    <citation type="submission" date="2024-02" db="EMBL/GenBank/DDBJ databases">
        <title>Chromosome-scale genome assembly of the rough periwinkle Littorina saxatilis.</title>
        <authorList>
            <person name="De Jode A."/>
            <person name="Faria R."/>
            <person name="Formenti G."/>
            <person name="Sims Y."/>
            <person name="Smith T.P."/>
            <person name="Tracey A."/>
            <person name="Wood J.M.D."/>
            <person name="Zagrodzka Z.B."/>
            <person name="Johannesson K."/>
            <person name="Butlin R.K."/>
            <person name="Leder E.H."/>
        </authorList>
    </citation>
    <scope>NUCLEOTIDE SEQUENCE [LARGE SCALE GENOMIC DNA]</scope>
    <source>
        <strain evidence="2">Snail1</strain>
        <tissue evidence="2">Muscle</tissue>
    </source>
</reference>
<dbReference type="Proteomes" id="UP001374579">
    <property type="component" value="Unassembled WGS sequence"/>
</dbReference>
<sequence>MGLHLVSSKKKRSHDLRDCQADDNHLHHNGNGAGHRGQVAKTSGAHNPVRLLRSRTLSTETDGRQPPSARFSNGIKAGSSVSQNGRDGSDGQAELTRLLGDIRPTSRWQEPLKQLLGSYIMPQEVQRALSFLAENIDTAMKAVKDPSHSLGYPALCIDIKHKPLVFNLDCWKKIMIALHFDLTEPEGSQQLDLIEVKVTDNVTLPPLAGFKILLKSLSSVSGELFRMVLALTPEEAMRLLAVMQDAFGGNKPQDHEIIQKLHARYPDQLSALGFVTSRRHSDVTWHPPSSSDVTYNLEVVLIGLYHDGSGLETYI</sequence>
<proteinExistence type="predicted"/>
<comment type="caution">
    <text evidence="2">The sequence shown here is derived from an EMBL/GenBank/DDBJ whole genome shotgun (WGS) entry which is preliminary data.</text>
</comment>
<accession>A0AAN9B9U1</accession>
<organism evidence="2 3">
    <name type="scientific">Littorina saxatilis</name>
    <dbReference type="NCBI Taxonomy" id="31220"/>
    <lineage>
        <taxon>Eukaryota</taxon>
        <taxon>Metazoa</taxon>
        <taxon>Spiralia</taxon>
        <taxon>Lophotrochozoa</taxon>
        <taxon>Mollusca</taxon>
        <taxon>Gastropoda</taxon>
        <taxon>Caenogastropoda</taxon>
        <taxon>Littorinimorpha</taxon>
        <taxon>Littorinoidea</taxon>
        <taxon>Littorinidae</taxon>
        <taxon>Littorina</taxon>
    </lineage>
</organism>